<evidence type="ECO:0000313" key="8">
    <source>
        <dbReference type="EMBL" id="VEG29034.1"/>
    </source>
</evidence>
<evidence type="ECO:0000256" key="4">
    <source>
        <dbReference type="ARBA" id="ARBA00023139"/>
    </source>
</evidence>
<dbReference type="PIRSF" id="PIRSF002854">
    <property type="entry name" value="MetQ"/>
    <property type="match status" value="1"/>
</dbReference>
<gene>
    <name evidence="8" type="primary">metQ</name>
    <name evidence="8" type="ORF">NCTC11636_01845</name>
</gene>
<reference evidence="8 9" key="1">
    <citation type="submission" date="2018-12" db="EMBL/GenBank/DDBJ databases">
        <authorList>
            <consortium name="Pathogen Informatics"/>
        </authorList>
    </citation>
    <scope>NUCLEOTIDE SEQUENCE [LARGE SCALE GENOMIC DNA]</scope>
    <source>
        <strain evidence="8 9">NCTC11636</strain>
    </source>
</reference>
<dbReference type="GO" id="GO:0016020">
    <property type="term" value="C:membrane"/>
    <property type="evidence" value="ECO:0007669"/>
    <property type="project" value="UniProtKB-SubCell"/>
</dbReference>
<dbReference type="Pfam" id="PF03180">
    <property type="entry name" value="Lipoprotein_9"/>
    <property type="match status" value="1"/>
</dbReference>
<evidence type="ECO:0000256" key="3">
    <source>
        <dbReference type="ARBA" id="ARBA00023136"/>
    </source>
</evidence>
<dbReference type="Proteomes" id="UP000266895">
    <property type="component" value="Chromosome"/>
</dbReference>
<protein>
    <recommendedName>
        <fullName evidence="6">Lipoprotein</fullName>
    </recommendedName>
</protein>
<keyword evidence="4" id="KW-0564">Palmitate</keyword>
<dbReference type="Gene3D" id="3.40.190.10">
    <property type="entry name" value="Periplasmic binding protein-like II"/>
    <property type="match status" value="2"/>
</dbReference>
<dbReference type="SUPFAM" id="SSF53850">
    <property type="entry name" value="Periplasmic binding protein-like II"/>
    <property type="match status" value="1"/>
</dbReference>
<dbReference type="KEGG" id="ahw:NCTC11636_01845"/>
<feature type="lipid moiety-binding region" description="S-diacylglycerol cysteine" evidence="7">
    <location>
        <position position="30"/>
    </location>
</feature>
<dbReference type="PANTHER" id="PTHR30429:SF0">
    <property type="entry name" value="METHIONINE-BINDING LIPOPROTEIN METQ"/>
    <property type="match status" value="1"/>
</dbReference>
<keyword evidence="2" id="KW-0732">Signal</keyword>
<evidence type="ECO:0000313" key="9">
    <source>
        <dbReference type="Proteomes" id="UP000266895"/>
    </source>
</evidence>
<dbReference type="PANTHER" id="PTHR30429">
    <property type="entry name" value="D-METHIONINE-BINDING LIPOPROTEIN METQ"/>
    <property type="match status" value="1"/>
</dbReference>
<dbReference type="OrthoDB" id="9812878at2"/>
<evidence type="ECO:0000256" key="1">
    <source>
        <dbReference type="ARBA" id="ARBA00004635"/>
    </source>
</evidence>
<keyword evidence="3" id="KW-0472">Membrane</keyword>
<comment type="similarity">
    <text evidence="6">Belongs to the nlpA lipoprotein family.</text>
</comment>
<evidence type="ECO:0000256" key="2">
    <source>
        <dbReference type="ARBA" id="ARBA00022729"/>
    </source>
</evidence>
<sequence>MSQSLSPRLSRRTVLVGGLGSAIAMTLAACGSSSKGGVDGLTVEGDVATISIGASPVPHVTILNWVQENLAADAGISLDIVELNDYQTPNISLNDGSLAANFFQTPNYLAQQIDEFGYEFTAIADVHIEPMGLYTAKGYTSADEIPEGGTVILNDDPANTARGLKLLAAGGLIELDESVELPTDKDITSNPKNLSFPTVDAAQVYNSMADAEAAVINGNYALDHGLNPNEDALLLEESGESPYANQLVVRTADKDNEHLVTLAGLLNSEELRTFIEQEWTNGAVLPAF</sequence>
<accession>A0A448HIL7</accession>
<organism evidence="8 9">
    <name type="scientific">Actinomyces howellii</name>
    <dbReference type="NCBI Taxonomy" id="52771"/>
    <lineage>
        <taxon>Bacteria</taxon>
        <taxon>Bacillati</taxon>
        <taxon>Actinomycetota</taxon>
        <taxon>Actinomycetes</taxon>
        <taxon>Actinomycetales</taxon>
        <taxon>Actinomycetaceae</taxon>
        <taxon>Actinomyces</taxon>
    </lineage>
</organism>
<comment type="subcellular location">
    <subcellularLocation>
        <location evidence="1">Membrane</location>
        <topology evidence="1">Lipid-anchor</topology>
    </subcellularLocation>
</comment>
<dbReference type="EMBL" id="LR134350">
    <property type="protein sequence ID" value="VEG29034.1"/>
    <property type="molecule type" value="Genomic_DNA"/>
</dbReference>
<evidence type="ECO:0000256" key="5">
    <source>
        <dbReference type="ARBA" id="ARBA00023288"/>
    </source>
</evidence>
<evidence type="ECO:0000256" key="6">
    <source>
        <dbReference type="PIRNR" id="PIRNR002854"/>
    </source>
</evidence>
<evidence type="ECO:0000256" key="7">
    <source>
        <dbReference type="PIRSR" id="PIRSR002854-1"/>
    </source>
</evidence>
<proteinExistence type="inferred from homology"/>
<name>A0A448HIL7_9ACTO</name>
<keyword evidence="9" id="KW-1185">Reference proteome</keyword>
<dbReference type="RefSeq" id="WP_126382854.1">
    <property type="nucleotide sequence ID" value="NZ_LR134350.1"/>
</dbReference>
<dbReference type="AlphaFoldDB" id="A0A448HIL7"/>
<keyword evidence="5 6" id="KW-0449">Lipoprotein</keyword>
<dbReference type="InterPro" id="IPR004872">
    <property type="entry name" value="Lipoprotein_NlpA"/>
</dbReference>